<feature type="binding site" evidence="11">
    <location>
        <position position="26"/>
    </location>
    <ligand>
        <name>[4Fe-4S] cluster</name>
        <dbReference type="ChEBI" id="CHEBI:49883"/>
    </ligand>
</feature>
<comment type="subcellular location">
    <subcellularLocation>
        <location evidence="1 11">Cytoplasm</location>
    </subcellularLocation>
</comment>
<comment type="PTM">
    <text evidence="11">The Fe-S cluster can be nitrosylated by nitric oxide (NO).</text>
</comment>
<evidence type="ECO:0000256" key="1">
    <source>
        <dbReference type="ARBA" id="ARBA00004496"/>
    </source>
</evidence>
<comment type="cofactor">
    <cofactor evidence="11">
        <name>[4Fe-4S] cluster</name>
        <dbReference type="ChEBI" id="CHEBI:49883"/>
    </cofactor>
    <text evidence="11">Binds 1 [4Fe-4S] cluster per subunit. Following nitrosylation of the [4Fe-4S] cluster binds 1 [4Fe-8(NO)] cluster per subunit.</text>
</comment>
<keyword evidence="6 11" id="KW-0411">Iron-sulfur</keyword>
<dbReference type="GO" id="GO:0051539">
    <property type="term" value="F:4 iron, 4 sulfur cluster binding"/>
    <property type="evidence" value="ECO:0007669"/>
    <property type="project" value="UniProtKB-UniRule"/>
</dbReference>
<feature type="binding site" evidence="11">
    <location>
        <position position="59"/>
    </location>
    <ligand>
        <name>[4Fe-4S] cluster</name>
        <dbReference type="ChEBI" id="CHEBI:49883"/>
    </ligand>
</feature>
<evidence type="ECO:0000313" key="13">
    <source>
        <dbReference type="EMBL" id="MBB0228213.1"/>
    </source>
</evidence>
<dbReference type="GO" id="GO:0005737">
    <property type="term" value="C:cytoplasm"/>
    <property type="evidence" value="ECO:0007669"/>
    <property type="project" value="UniProtKB-SubCell"/>
</dbReference>
<dbReference type="GO" id="GO:0045892">
    <property type="term" value="P:negative regulation of DNA-templated transcription"/>
    <property type="evidence" value="ECO:0007669"/>
    <property type="project" value="TreeGrafter"/>
</dbReference>
<evidence type="ECO:0000256" key="4">
    <source>
        <dbReference type="ARBA" id="ARBA00022723"/>
    </source>
</evidence>
<evidence type="ECO:0000256" key="5">
    <source>
        <dbReference type="ARBA" id="ARBA00023004"/>
    </source>
</evidence>
<keyword evidence="5 11" id="KW-0408">Iron</keyword>
<keyword evidence="3 11" id="KW-0004">4Fe-4S</keyword>
<evidence type="ECO:0000256" key="3">
    <source>
        <dbReference type="ARBA" id="ARBA00022485"/>
    </source>
</evidence>
<dbReference type="GO" id="GO:0046872">
    <property type="term" value="F:metal ion binding"/>
    <property type="evidence" value="ECO:0007669"/>
    <property type="project" value="UniProtKB-KW"/>
</dbReference>
<keyword evidence="8 11" id="KW-0238">DNA-binding</keyword>
<feature type="binding site" evidence="11">
    <location>
        <position position="56"/>
    </location>
    <ligand>
        <name>[4Fe-4S] cluster</name>
        <dbReference type="ChEBI" id="CHEBI:49883"/>
    </ligand>
</feature>
<feature type="domain" description="4Fe-4S Wbl-type" evidence="12">
    <location>
        <begin position="25"/>
        <end position="89"/>
    </location>
</feature>
<evidence type="ECO:0000256" key="8">
    <source>
        <dbReference type="ARBA" id="ARBA00023125"/>
    </source>
</evidence>
<dbReference type="EMBL" id="VKHS01000013">
    <property type="protein sequence ID" value="MBB0228213.1"/>
    <property type="molecule type" value="Genomic_DNA"/>
</dbReference>
<dbReference type="PROSITE" id="PS51674">
    <property type="entry name" value="4FE4S_WBL"/>
    <property type="match status" value="1"/>
</dbReference>
<comment type="PTM">
    <text evidence="11">Upon Fe-S cluster removal intramolecular disulfide bonds are formed.</text>
</comment>
<protein>
    <recommendedName>
        <fullName evidence="11">Transcriptional regulator WhiB</fullName>
    </recommendedName>
</protein>
<comment type="function">
    <text evidence="11">Acts as a transcriptional regulator. Probably redox-responsive. The apo- but not holo-form probably binds DNA.</text>
</comment>
<keyword evidence="14" id="KW-1185">Reference proteome</keyword>
<dbReference type="GO" id="GO:0035731">
    <property type="term" value="F:dinitrosyl-iron complex binding"/>
    <property type="evidence" value="ECO:0007669"/>
    <property type="project" value="UniProtKB-UniRule"/>
</dbReference>
<dbReference type="HAMAP" id="MF_01479">
    <property type="entry name" value="WhiB"/>
    <property type="match status" value="1"/>
</dbReference>
<evidence type="ECO:0000256" key="9">
    <source>
        <dbReference type="ARBA" id="ARBA00023157"/>
    </source>
</evidence>
<dbReference type="InterPro" id="IPR003482">
    <property type="entry name" value="Whib"/>
</dbReference>
<evidence type="ECO:0000256" key="11">
    <source>
        <dbReference type="HAMAP-Rule" id="MF_01479"/>
    </source>
</evidence>
<dbReference type="GO" id="GO:0047134">
    <property type="term" value="F:protein-disulfide reductase [NAD(P)H] activity"/>
    <property type="evidence" value="ECO:0007669"/>
    <property type="project" value="TreeGrafter"/>
</dbReference>
<sequence length="183" mass="20109">MTNTTNAGHHIPRTLGDQTWQNHAACGAVPRHLLDPEIFFAEPEETDRIRAAKALCAQCPVRRHCLDAALENGDRAGIRGGMTEQERAPLHSRIAKRLDYSRVNAALEGRDIHLTKHERRAVARAAYLAGTPADGLARILKITEEHAQKRYREVREALGKRTANEAITKAADGPGRDDLGTAA</sequence>
<dbReference type="AlphaFoldDB" id="A0A7W3SZM4"/>
<evidence type="ECO:0000259" key="12">
    <source>
        <dbReference type="PROSITE" id="PS51674"/>
    </source>
</evidence>
<evidence type="ECO:0000313" key="14">
    <source>
        <dbReference type="Proteomes" id="UP000530234"/>
    </source>
</evidence>
<evidence type="ECO:0000256" key="7">
    <source>
        <dbReference type="ARBA" id="ARBA00023015"/>
    </source>
</evidence>
<dbReference type="Pfam" id="PF02467">
    <property type="entry name" value="Whib"/>
    <property type="match status" value="1"/>
</dbReference>
<comment type="similarity">
    <text evidence="2 11">Belongs to the WhiB family.</text>
</comment>
<keyword evidence="4 11" id="KW-0479">Metal-binding</keyword>
<organism evidence="13 14">
    <name type="scientific">Streptomyces calidiresistens</name>
    <dbReference type="NCBI Taxonomy" id="1485586"/>
    <lineage>
        <taxon>Bacteria</taxon>
        <taxon>Bacillati</taxon>
        <taxon>Actinomycetota</taxon>
        <taxon>Actinomycetes</taxon>
        <taxon>Kitasatosporales</taxon>
        <taxon>Streptomycetaceae</taxon>
        <taxon>Streptomyces</taxon>
    </lineage>
</organism>
<accession>A0A7W3SZM4</accession>
<name>A0A7W3SZM4_9ACTN</name>
<dbReference type="GO" id="GO:0003677">
    <property type="term" value="F:DNA binding"/>
    <property type="evidence" value="ECO:0007669"/>
    <property type="project" value="UniProtKB-UniRule"/>
</dbReference>
<comment type="caution">
    <text evidence="13">The sequence shown here is derived from an EMBL/GenBank/DDBJ whole genome shotgun (WGS) entry which is preliminary data.</text>
</comment>
<reference evidence="14" key="1">
    <citation type="submission" date="2019-10" db="EMBL/GenBank/DDBJ databases">
        <title>Streptomyces sp. nov., a novel actinobacterium isolated from alkaline environment.</title>
        <authorList>
            <person name="Golinska P."/>
        </authorList>
    </citation>
    <scope>NUCLEOTIDE SEQUENCE [LARGE SCALE GENOMIC DNA]</scope>
    <source>
        <strain evidence="14">DSM 42108</strain>
    </source>
</reference>
<dbReference type="Proteomes" id="UP000530234">
    <property type="component" value="Unassembled WGS sequence"/>
</dbReference>
<proteinExistence type="inferred from homology"/>
<keyword evidence="7 11" id="KW-0805">Transcription regulation</keyword>
<keyword evidence="9 11" id="KW-1015">Disulfide bond</keyword>
<dbReference type="InterPro" id="IPR034768">
    <property type="entry name" value="4FE4S_WBL"/>
</dbReference>
<keyword evidence="10 11" id="KW-0804">Transcription</keyword>
<keyword evidence="11" id="KW-0963">Cytoplasm</keyword>
<feature type="binding site" evidence="11">
    <location>
        <position position="65"/>
    </location>
    <ligand>
        <name>[4Fe-4S] cluster</name>
        <dbReference type="ChEBI" id="CHEBI:49883"/>
    </ligand>
</feature>
<evidence type="ECO:0000256" key="2">
    <source>
        <dbReference type="ARBA" id="ARBA00006597"/>
    </source>
</evidence>
<dbReference type="GO" id="GO:0045454">
    <property type="term" value="P:cell redox homeostasis"/>
    <property type="evidence" value="ECO:0007669"/>
    <property type="project" value="TreeGrafter"/>
</dbReference>
<dbReference type="PANTHER" id="PTHR38839">
    <property type="entry name" value="TRANSCRIPTIONAL REGULATOR WHID-RELATED"/>
    <property type="match status" value="1"/>
</dbReference>
<gene>
    <name evidence="11" type="primary">whiB</name>
    <name evidence="13" type="ORF">FOE67_01470</name>
</gene>
<evidence type="ECO:0000256" key="6">
    <source>
        <dbReference type="ARBA" id="ARBA00023014"/>
    </source>
</evidence>
<dbReference type="RefSeq" id="WP_182659905.1">
    <property type="nucleotide sequence ID" value="NZ_VKHS01000013.1"/>
</dbReference>
<evidence type="ECO:0000256" key="10">
    <source>
        <dbReference type="ARBA" id="ARBA00023163"/>
    </source>
</evidence>